<keyword evidence="7" id="KW-1185">Reference proteome</keyword>
<comment type="caution">
    <text evidence="6">The sequence shown here is derived from an EMBL/GenBank/DDBJ whole genome shotgun (WGS) entry which is preliminary data.</text>
</comment>
<dbReference type="Gene3D" id="3.30.450.20">
    <property type="entry name" value="PAS domain"/>
    <property type="match status" value="1"/>
</dbReference>
<proteinExistence type="predicted"/>
<protein>
    <submittedName>
        <fullName evidence="6">Helix-turn-helix protein</fullName>
    </submittedName>
</protein>
<dbReference type="PANTHER" id="PTHR43280">
    <property type="entry name" value="ARAC-FAMILY TRANSCRIPTIONAL REGULATOR"/>
    <property type="match status" value="1"/>
</dbReference>
<name>A0A5S5CAQ3_9BACL</name>
<dbReference type="InterPro" id="IPR041522">
    <property type="entry name" value="CdaR_GGDEF"/>
</dbReference>
<dbReference type="GO" id="GO:0003700">
    <property type="term" value="F:DNA-binding transcription factor activity"/>
    <property type="evidence" value="ECO:0007669"/>
    <property type="project" value="InterPro"/>
</dbReference>
<dbReference type="Pfam" id="PF12833">
    <property type="entry name" value="HTH_18"/>
    <property type="match status" value="1"/>
</dbReference>
<dbReference type="PROSITE" id="PS01124">
    <property type="entry name" value="HTH_ARAC_FAMILY_2"/>
    <property type="match status" value="1"/>
</dbReference>
<evidence type="ECO:0000256" key="1">
    <source>
        <dbReference type="ARBA" id="ARBA00023015"/>
    </source>
</evidence>
<keyword evidence="4" id="KW-0472">Membrane</keyword>
<keyword evidence="2" id="KW-0238">DNA-binding</keyword>
<dbReference type="InterPro" id="IPR009057">
    <property type="entry name" value="Homeodomain-like_sf"/>
</dbReference>
<dbReference type="Pfam" id="PF17853">
    <property type="entry name" value="GGDEF_2"/>
    <property type="match status" value="1"/>
</dbReference>
<evidence type="ECO:0000259" key="5">
    <source>
        <dbReference type="PROSITE" id="PS01124"/>
    </source>
</evidence>
<dbReference type="Proteomes" id="UP000323257">
    <property type="component" value="Unassembled WGS sequence"/>
</dbReference>
<keyword evidence="4" id="KW-1133">Transmembrane helix</keyword>
<keyword evidence="4" id="KW-0812">Transmembrane</keyword>
<dbReference type="InterPro" id="IPR018062">
    <property type="entry name" value="HTH_AraC-typ_CS"/>
</dbReference>
<evidence type="ECO:0000256" key="2">
    <source>
        <dbReference type="ARBA" id="ARBA00023125"/>
    </source>
</evidence>
<evidence type="ECO:0000313" key="7">
    <source>
        <dbReference type="Proteomes" id="UP000323257"/>
    </source>
</evidence>
<dbReference type="AlphaFoldDB" id="A0A5S5CAQ3"/>
<gene>
    <name evidence="6" type="ORF">BCM02_103147</name>
</gene>
<dbReference type="PROSITE" id="PS00041">
    <property type="entry name" value="HTH_ARAC_FAMILY_1"/>
    <property type="match status" value="1"/>
</dbReference>
<feature type="transmembrane region" description="Helical" evidence="4">
    <location>
        <begin position="15"/>
        <end position="33"/>
    </location>
</feature>
<reference evidence="6 7" key="1">
    <citation type="submission" date="2019-07" db="EMBL/GenBank/DDBJ databases">
        <title>Genomic Encyclopedia of Type Strains, Phase III (KMG-III): the genomes of soil and plant-associated and newly described type strains.</title>
        <authorList>
            <person name="Whitman W."/>
        </authorList>
    </citation>
    <scope>NUCLEOTIDE SEQUENCE [LARGE SCALE GENOMIC DNA]</scope>
    <source>
        <strain evidence="6 7">BL24</strain>
    </source>
</reference>
<evidence type="ECO:0000256" key="4">
    <source>
        <dbReference type="SAM" id="Phobius"/>
    </source>
</evidence>
<dbReference type="Gene3D" id="1.10.10.60">
    <property type="entry name" value="Homeodomain-like"/>
    <property type="match status" value="2"/>
</dbReference>
<dbReference type="SUPFAM" id="SSF46689">
    <property type="entry name" value="Homeodomain-like"/>
    <property type="match status" value="1"/>
</dbReference>
<dbReference type="RefSeq" id="WP_148928904.1">
    <property type="nucleotide sequence ID" value="NZ_VNHS01000003.1"/>
</dbReference>
<feature type="transmembrane region" description="Helical" evidence="4">
    <location>
        <begin position="304"/>
        <end position="325"/>
    </location>
</feature>
<sequence>MFQIMRRHNVFVRTVAPYLIFLLLFMFVGWMVYDRTARLLREESIAMNRSLLAQSRTTLDRRFADIDRIVQELYGDSRLTRLQDIAEPFKGAATYLLVDTQKRMANYSLYNNFVFDYFIIYNRGNIVLSEDTIYETPKFYAQVLRIRDQPYAEWRDQWTNTYYAKEVLPAQDVIYGNQTRSLVTYLRSMGTLGFPKGVIAVLIDNKEIQKLLSGADIAGGGMAYILDEHGRVVSAVTSDPKRNMEAIEIPVHKAQLPGREGVIEPSADRPLFVTYATSAYNGWTYVVAQPKHVVLGKADYIKTIFFAVIALALAAGVALACLLAYRTSRPVQLMLNQISARFEDDGRSRGNMYRFIRDKLVSLLEHNEQLQGQIREQAPLLRSAFLERLLKGDIADPAEAAAQSKHVGVEMTEASYCAAIIVQLRGFEPIAYDADLWQELGVLRLRAKEQLAEAMGGRGLIHDMTADKIVLLVQLGDTRPDRCRSELDDLLKQANERLLLLTETAPHLAVGGLYPSLLELSRSFEEARQALNYCVWLSQPGIVYADELPQDKHLYYFPPEVQNRLINCATAGDEPGVDRIIQEIREANFTKRHLSIPMLTLLYHEIWGAVFRLYAKVGADTQPLLDEMAARTNKPFTYELLEEGFRRARLATNQICRQAGERKKSGNLELLGRIVAAIDSSFADQELCLESVAAQMGISRVYLSQFFKEQTGENFSDYLENVRMNRARRLLVHSGLPIHEIALQVGYGSPNTFGRAFKRIHGLSATAYRESDQAEGRHSPDS</sequence>
<dbReference type="SMART" id="SM00342">
    <property type="entry name" value="HTH_ARAC"/>
    <property type="match status" value="1"/>
</dbReference>
<organism evidence="6 7">
    <name type="scientific">Paenibacillus methanolicus</name>
    <dbReference type="NCBI Taxonomy" id="582686"/>
    <lineage>
        <taxon>Bacteria</taxon>
        <taxon>Bacillati</taxon>
        <taxon>Bacillota</taxon>
        <taxon>Bacilli</taxon>
        <taxon>Bacillales</taxon>
        <taxon>Paenibacillaceae</taxon>
        <taxon>Paenibacillus</taxon>
    </lineage>
</organism>
<dbReference type="EMBL" id="VNHS01000003">
    <property type="protein sequence ID" value="TYP76485.1"/>
    <property type="molecule type" value="Genomic_DNA"/>
</dbReference>
<feature type="domain" description="HTH araC/xylS-type" evidence="5">
    <location>
        <begin position="672"/>
        <end position="771"/>
    </location>
</feature>
<evidence type="ECO:0000256" key="3">
    <source>
        <dbReference type="ARBA" id="ARBA00023163"/>
    </source>
</evidence>
<dbReference type="PANTHER" id="PTHR43280:SF2">
    <property type="entry name" value="HTH-TYPE TRANSCRIPTIONAL REGULATOR EXSA"/>
    <property type="match status" value="1"/>
</dbReference>
<keyword evidence="1" id="KW-0805">Transcription regulation</keyword>
<dbReference type="InterPro" id="IPR018060">
    <property type="entry name" value="HTH_AraC"/>
</dbReference>
<dbReference type="GO" id="GO:0043565">
    <property type="term" value="F:sequence-specific DNA binding"/>
    <property type="evidence" value="ECO:0007669"/>
    <property type="project" value="InterPro"/>
</dbReference>
<evidence type="ECO:0000313" key="6">
    <source>
        <dbReference type="EMBL" id="TYP76485.1"/>
    </source>
</evidence>
<dbReference type="OrthoDB" id="368621at2"/>
<keyword evidence="3" id="KW-0804">Transcription</keyword>
<accession>A0A5S5CAQ3</accession>